<evidence type="ECO:0000313" key="2">
    <source>
        <dbReference type="EMBL" id="TVO72380.1"/>
    </source>
</evidence>
<dbReference type="AlphaFoldDB" id="A0A557S4P0"/>
<evidence type="ECO:0000313" key="3">
    <source>
        <dbReference type="Proteomes" id="UP000318349"/>
    </source>
</evidence>
<gene>
    <name evidence="2" type="ORF">FHP89_18870</name>
</gene>
<dbReference type="EMBL" id="VMNI01000021">
    <property type="protein sequence ID" value="TVO72380.1"/>
    <property type="molecule type" value="Genomic_DNA"/>
</dbReference>
<name>A0A557S4P0_9RHOO</name>
<dbReference type="InterPro" id="IPR021312">
    <property type="entry name" value="DUF2889"/>
</dbReference>
<accession>A0A557S4P0</accession>
<reference evidence="2 3" key="1">
    <citation type="submission" date="2019-07" db="EMBL/GenBank/DDBJ databases">
        <title>The pathways for chlorine oxyanion respiration interact through the shared metabolite chlorate.</title>
        <authorList>
            <person name="Barnum T.P."/>
            <person name="Cheng Y."/>
            <person name="Hill K.A."/>
            <person name="Lucas L.N."/>
            <person name="Carlson H.K."/>
            <person name="Coates J.D."/>
        </authorList>
    </citation>
    <scope>NUCLEOTIDE SEQUENCE [LARGE SCALE GENOMIC DNA]</scope>
    <source>
        <strain evidence="2 3">SFB-1</strain>
    </source>
</reference>
<comment type="caution">
    <text evidence="2">The sequence shown here is derived from an EMBL/GenBank/DDBJ whole genome shotgun (WGS) entry which is preliminary data.</text>
</comment>
<protein>
    <submittedName>
        <fullName evidence="2">DUF2889 domain-containing protein</fullName>
    </submittedName>
</protein>
<proteinExistence type="predicted"/>
<organism evidence="2 3">
    <name type="scientific">Denitromonas halophila</name>
    <dbReference type="NCBI Taxonomy" id="1629404"/>
    <lineage>
        <taxon>Bacteria</taxon>
        <taxon>Pseudomonadati</taxon>
        <taxon>Pseudomonadota</taxon>
        <taxon>Betaproteobacteria</taxon>
        <taxon>Rhodocyclales</taxon>
        <taxon>Zoogloeaceae</taxon>
        <taxon>Denitromonas</taxon>
    </lineage>
</organism>
<dbReference type="Pfam" id="PF11136">
    <property type="entry name" value="DUF2889"/>
    <property type="match status" value="1"/>
</dbReference>
<sequence length="193" mass="21117">MNSKLSGGVGRQRAQVRRIEVEGFFRDDGLVELDATLVDLKDVDYPLAAGVRKKGDPVHRMHVSVLIDHDFTILDAHAELAWVPYPGGCERIGPAYDALIGMNLMKGFRDAIRAEFFGTRGCTHVSELLLSLPTAAVQTFATFMKDTAGAGEKPFQLDRCHALATDGETVRQYYPTWHRPPSAGSGDAEDGDV</sequence>
<evidence type="ECO:0000256" key="1">
    <source>
        <dbReference type="SAM" id="MobiDB-lite"/>
    </source>
</evidence>
<feature type="region of interest" description="Disordered" evidence="1">
    <location>
        <begin position="174"/>
        <end position="193"/>
    </location>
</feature>
<dbReference type="Proteomes" id="UP000318349">
    <property type="component" value="Unassembled WGS sequence"/>
</dbReference>